<evidence type="ECO:0000313" key="3">
    <source>
        <dbReference type="EMBL" id="CAL1403834.1"/>
    </source>
</evidence>
<dbReference type="SUPFAM" id="SSF51445">
    <property type="entry name" value="(Trans)glycosidases"/>
    <property type="match status" value="1"/>
</dbReference>
<dbReference type="Proteomes" id="UP001497516">
    <property type="component" value="Chromosome 7"/>
</dbReference>
<name>A0AAV2FZP2_9ROSI</name>
<dbReference type="PANTHER" id="PTHR10353:SF297">
    <property type="entry name" value="VICIANIN HYDROLASE-LIKE"/>
    <property type="match status" value="1"/>
</dbReference>
<comment type="similarity">
    <text evidence="1 2">Belongs to the glycosyl hydrolase 1 family.</text>
</comment>
<dbReference type="InterPro" id="IPR001360">
    <property type="entry name" value="Glyco_hydro_1"/>
</dbReference>
<evidence type="ECO:0000256" key="1">
    <source>
        <dbReference type="ARBA" id="ARBA00010838"/>
    </source>
</evidence>
<evidence type="ECO:0000256" key="2">
    <source>
        <dbReference type="RuleBase" id="RU003690"/>
    </source>
</evidence>
<proteinExistence type="inferred from homology"/>
<dbReference type="AlphaFoldDB" id="A0AAV2FZP2"/>
<accession>A0AAV2FZP2</accession>
<sequence length="117" mass="12980">MADGKRAQPLLHEAYNYGEWPPGRCSETEWMGNCTGAGGDSSTEPYVAAHHLLLSHAAAVKLYRESYQERQKGKVGITIIGRWFEPKYKNSPSSHVAASRALDFMFGWFLGPITYGA</sequence>
<reference evidence="3 4" key="1">
    <citation type="submission" date="2024-04" db="EMBL/GenBank/DDBJ databases">
        <authorList>
            <person name="Fracassetti M."/>
        </authorList>
    </citation>
    <scope>NUCLEOTIDE SEQUENCE [LARGE SCALE GENOMIC DNA]</scope>
</reference>
<gene>
    <name evidence="3" type="ORF">LTRI10_LOCUS43737</name>
</gene>
<dbReference type="GO" id="GO:0005975">
    <property type="term" value="P:carbohydrate metabolic process"/>
    <property type="evidence" value="ECO:0007669"/>
    <property type="project" value="InterPro"/>
</dbReference>
<dbReference type="InterPro" id="IPR017853">
    <property type="entry name" value="GH"/>
</dbReference>
<dbReference type="Pfam" id="PF00232">
    <property type="entry name" value="Glyco_hydro_1"/>
    <property type="match status" value="1"/>
</dbReference>
<dbReference type="EMBL" id="OZ034820">
    <property type="protein sequence ID" value="CAL1403834.1"/>
    <property type="molecule type" value="Genomic_DNA"/>
</dbReference>
<evidence type="ECO:0000313" key="4">
    <source>
        <dbReference type="Proteomes" id="UP001497516"/>
    </source>
</evidence>
<organism evidence="3 4">
    <name type="scientific">Linum trigynum</name>
    <dbReference type="NCBI Taxonomy" id="586398"/>
    <lineage>
        <taxon>Eukaryota</taxon>
        <taxon>Viridiplantae</taxon>
        <taxon>Streptophyta</taxon>
        <taxon>Embryophyta</taxon>
        <taxon>Tracheophyta</taxon>
        <taxon>Spermatophyta</taxon>
        <taxon>Magnoliopsida</taxon>
        <taxon>eudicotyledons</taxon>
        <taxon>Gunneridae</taxon>
        <taxon>Pentapetalae</taxon>
        <taxon>rosids</taxon>
        <taxon>fabids</taxon>
        <taxon>Malpighiales</taxon>
        <taxon>Linaceae</taxon>
        <taxon>Linum</taxon>
    </lineage>
</organism>
<dbReference type="GO" id="GO:0008422">
    <property type="term" value="F:beta-glucosidase activity"/>
    <property type="evidence" value="ECO:0007669"/>
    <property type="project" value="TreeGrafter"/>
</dbReference>
<keyword evidence="4" id="KW-1185">Reference proteome</keyword>
<dbReference type="Gene3D" id="3.20.20.80">
    <property type="entry name" value="Glycosidases"/>
    <property type="match status" value="1"/>
</dbReference>
<evidence type="ECO:0008006" key="5">
    <source>
        <dbReference type="Google" id="ProtNLM"/>
    </source>
</evidence>
<protein>
    <recommendedName>
        <fullName evidence="5">Beta-glucosidase</fullName>
    </recommendedName>
</protein>
<dbReference type="PANTHER" id="PTHR10353">
    <property type="entry name" value="GLYCOSYL HYDROLASE"/>
    <property type="match status" value="1"/>
</dbReference>